<dbReference type="EMBL" id="MNCJ02000319">
    <property type="protein sequence ID" value="KAF5809121.1"/>
    <property type="molecule type" value="Genomic_DNA"/>
</dbReference>
<dbReference type="AlphaFoldDB" id="A0A9K3NQQ5"/>
<dbReference type="Gramene" id="mRNA:HanXRQr2_Chr04g0153391">
    <property type="protein sequence ID" value="CDS:HanXRQr2_Chr04g0153391.1"/>
    <property type="gene ID" value="HanXRQr2_Chr04g0153391"/>
</dbReference>
<sequence>MQFSWRPRPPSLLCPEKEEETLKNLKKYSGKYEIEDQDISVLTGPVPTQTRFNPNQKQPFFL</sequence>
<protein>
    <submittedName>
        <fullName evidence="1">Uncharacterized protein</fullName>
    </submittedName>
</protein>
<reference evidence="1" key="1">
    <citation type="journal article" date="2017" name="Nature">
        <title>The sunflower genome provides insights into oil metabolism, flowering and Asterid evolution.</title>
        <authorList>
            <person name="Badouin H."/>
            <person name="Gouzy J."/>
            <person name="Grassa C.J."/>
            <person name="Murat F."/>
            <person name="Staton S.E."/>
            <person name="Cottret L."/>
            <person name="Lelandais-Briere C."/>
            <person name="Owens G.L."/>
            <person name="Carrere S."/>
            <person name="Mayjonade B."/>
            <person name="Legrand L."/>
            <person name="Gill N."/>
            <person name="Kane N.C."/>
            <person name="Bowers J.E."/>
            <person name="Hubner S."/>
            <person name="Bellec A."/>
            <person name="Berard A."/>
            <person name="Berges H."/>
            <person name="Blanchet N."/>
            <person name="Boniface M.C."/>
            <person name="Brunel D."/>
            <person name="Catrice O."/>
            <person name="Chaidir N."/>
            <person name="Claudel C."/>
            <person name="Donnadieu C."/>
            <person name="Faraut T."/>
            <person name="Fievet G."/>
            <person name="Helmstetter N."/>
            <person name="King M."/>
            <person name="Knapp S.J."/>
            <person name="Lai Z."/>
            <person name="Le Paslier M.C."/>
            <person name="Lippi Y."/>
            <person name="Lorenzon L."/>
            <person name="Mandel J.R."/>
            <person name="Marage G."/>
            <person name="Marchand G."/>
            <person name="Marquand E."/>
            <person name="Bret-Mestries E."/>
            <person name="Morien E."/>
            <person name="Nambeesan S."/>
            <person name="Nguyen T."/>
            <person name="Pegot-Espagnet P."/>
            <person name="Pouilly N."/>
            <person name="Raftis F."/>
            <person name="Sallet E."/>
            <person name="Schiex T."/>
            <person name="Thomas J."/>
            <person name="Vandecasteele C."/>
            <person name="Vares D."/>
            <person name="Vear F."/>
            <person name="Vautrin S."/>
            <person name="Crespi M."/>
            <person name="Mangin B."/>
            <person name="Burke J.M."/>
            <person name="Salse J."/>
            <person name="Munos S."/>
            <person name="Vincourt P."/>
            <person name="Rieseberg L.H."/>
            <person name="Langlade N.B."/>
        </authorList>
    </citation>
    <scope>NUCLEOTIDE SEQUENCE</scope>
    <source>
        <tissue evidence="1">Leaves</tissue>
    </source>
</reference>
<evidence type="ECO:0000313" key="2">
    <source>
        <dbReference type="Proteomes" id="UP000215914"/>
    </source>
</evidence>
<organism evidence="1 2">
    <name type="scientific">Helianthus annuus</name>
    <name type="common">Common sunflower</name>
    <dbReference type="NCBI Taxonomy" id="4232"/>
    <lineage>
        <taxon>Eukaryota</taxon>
        <taxon>Viridiplantae</taxon>
        <taxon>Streptophyta</taxon>
        <taxon>Embryophyta</taxon>
        <taxon>Tracheophyta</taxon>
        <taxon>Spermatophyta</taxon>
        <taxon>Magnoliopsida</taxon>
        <taxon>eudicotyledons</taxon>
        <taxon>Gunneridae</taxon>
        <taxon>Pentapetalae</taxon>
        <taxon>asterids</taxon>
        <taxon>campanulids</taxon>
        <taxon>Asterales</taxon>
        <taxon>Asteraceae</taxon>
        <taxon>Asteroideae</taxon>
        <taxon>Heliantheae alliance</taxon>
        <taxon>Heliantheae</taxon>
        <taxon>Helianthus</taxon>
    </lineage>
</organism>
<keyword evidence="2" id="KW-1185">Reference proteome</keyword>
<proteinExistence type="predicted"/>
<name>A0A9K3NQQ5_HELAN</name>
<comment type="caution">
    <text evidence="1">The sequence shown here is derived from an EMBL/GenBank/DDBJ whole genome shotgun (WGS) entry which is preliminary data.</text>
</comment>
<accession>A0A9K3NQQ5</accession>
<dbReference type="Proteomes" id="UP000215914">
    <property type="component" value="Unassembled WGS sequence"/>
</dbReference>
<evidence type="ECO:0000313" key="1">
    <source>
        <dbReference type="EMBL" id="KAF5809121.1"/>
    </source>
</evidence>
<gene>
    <name evidence="1" type="ORF">HanXRQr2_Chr04g0153391</name>
</gene>
<reference evidence="1" key="2">
    <citation type="submission" date="2020-06" db="EMBL/GenBank/DDBJ databases">
        <title>Helianthus annuus Genome sequencing and assembly Release 2.</title>
        <authorList>
            <person name="Gouzy J."/>
            <person name="Langlade N."/>
            <person name="Munos S."/>
        </authorList>
    </citation>
    <scope>NUCLEOTIDE SEQUENCE</scope>
    <source>
        <tissue evidence="1">Leaves</tissue>
    </source>
</reference>